<dbReference type="EMBL" id="BT087152">
    <property type="protein sequence ID" value="ACR37505.1"/>
    <property type="molecule type" value="mRNA"/>
</dbReference>
<proteinExistence type="evidence at transcript level"/>
<sequence length="87" mass="10001">MDHNEGQQDNLQSEASISQREKGTSSSSGINHGVDTQPKPNSERSFQYVLMLKKQKSSREMYTTCLMRKDEVTSINFVDHVHRDWGQ</sequence>
<feature type="compositionally biased region" description="Polar residues" evidence="1">
    <location>
        <begin position="7"/>
        <end position="30"/>
    </location>
</feature>
<protein>
    <submittedName>
        <fullName evidence="2">Uncharacterized protein</fullName>
    </submittedName>
</protein>
<evidence type="ECO:0000313" key="2">
    <source>
        <dbReference type="EMBL" id="ACR37505.1"/>
    </source>
</evidence>
<evidence type="ECO:0000256" key="1">
    <source>
        <dbReference type="SAM" id="MobiDB-lite"/>
    </source>
</evidence>
<dbReference type="AlphaFoldDB" id="C4J8K5"/>
<feature type="region of interest" description="Disordered" evidence="1">
    <location>
        <begin position="1"/>
        <end position="45"/>
    </location>
</feature>
<reference evidence="2" key="1">
    <citation type="journal article" date="2009" name="PLoS Genet.">
        <title>Sequencing, mapping, and analysis of 27,455 maize full-length cDNAs.</title>
        <authorList>
            <person name="Soderlund C."/>
            <person name="Descour A."/>
            <person name="Kudrna D."/>
            <person name="Bomhoff M."/>
            <person name="Boyd L."/>
            <person name="Currie J."/>
            <person name="Angelova A."/>
            <person name="Collura K."/>
            <person name="Wissotski M."/>
            <person name="Ashley E."/>
            <person name="Morrow D."/>
            <person name="Fernandes J."/>
            <person name="Walbot V."/>
            <person name="Yu Y."/>
        </authorList>
    </citation>
    <scope>NUCLEOTIDE SEQUENCE</scope>
    <source>
        <strain evidence="2">B73</strain>
    </source>
</reference>
<name>C4J8K5_MAIZE</name>
<accession>C4J8K5</accession>
<organism evidence="2">
    <name type="scientific">Zea mays</name>
    <name type="common">Maize</name>
    <dbReference type="NCBI Taxonomy" id="4577"/>
    <lineage>
        <taxon>Eukaryota</taxon>
        <taxon>Viridiplantae</taxon>
        <taxon>Streptophyta</taxon>
        <taxon>Embryophyta</taxon>
        <taxon>Tracheophyta</taxon>
        <taxon>Spermatophyta</taxon>
        <taxon>Magnoliopsida</taxon>
        <taxon>Liliopsida</taxon>
        <taxon>Poales</taxon>
        <taxon>Poaceae</taxon>
        <taxon>PACMAD clade</taxon>
        <taxon>Panicoideae</taxon>
        <taxon>Andropogonodae</taxon>
        <taxon>Andropogoneae</taxon>
        <taxon>Tripsacinae</taxon>
        <taxon>Zea</taxon>
    </lineage>
</organism>